<dbReference type="Proteomes" id="UP000004840">
    <property type="component" value="Unassembled WGS sequence"/>
</dbReference>
<comment type="similarity">
    <text evidence="1">Belongs to the NAD(P)-dependent epimerase/dehydratase family.</text>
</comment>
<evidence type="ECO:0000256" key="1">
    <source>
        <dbReference type="ARBA" id="ARBA00007637"/>
    </source>
</evidence>
<evidence type="ECO:0000256" key="2">
    <source>
        <dbReference type="SAM" id="MobiDB-lite"/>
    </source>
</evidence>
<evidence type="ECO:0000259" key="3">
    <source>
        <dbReference type="Pfam" id="PF01370"/>
    </source>
</evidence>
<accession>G7I1L5</accession>
<dbReference type="Gene3D" id="3.90.25.10">
    <property type="entry name" value="UDP-galactose 4-epimerase, domain 1"/>
    <property type="match status" value="1"/>
</dbReference>
<dbReference type="InterPro" id="IPR036291">
    <property type="entry name" value="NAD(P)-bd_dom_sf"/>
</dbReference>
<dbReference type="Gene3D" id="3.40.50.720">
    <property type="entry name" value="NAD(P)-binding Rossmann-like Domain"/>
    <property type="match status" value="1"/>
</dbReference>
<dbReference type="InterPro" id="IPR001509">
    <property type="entry name" value="Epimerase_deHydtase"/>
</dbReference>
<dbReference type="PANTHER" id="PTHR43000">
    <property type="entry name" value="DTDP-D-GLUCOSE 4,6-DEHYDRATASE-RELATED"/>
    <property type="match status" value="1"/>
</dbReference>
<dbReference type="RefSeq" id="WP_006823762.1">
    <property type="nucleotide sequence ID" value="NZ_CAFW01000101.1"/>
</dbReference>
<dbReference type="SUPFAM" id="SSF51735">
    <property type="entry name" value="NAD(P)-binding Rossmann-fold domains"/>
    <property type="match status" value="1"/>
</dbReference>
<sequence>MKVFVTGGAGFIGSHLVDLLLEDEHDVVVLDDLSSGSMENLATPIDDGAIEFIQGDITTADFDRLFAEHEIEVVFSLAAQIDVRKSVLDPIQDAETNILSVVKLADAARKNGVRKIVHTSSGGSIYGVPNNYPVSESQEIDPHSPYAVSKVSGELYLNAFSHLYGLETSFIAPANVYGPRQNPHGEAGVVAIFSERLLKGETTVVFGGGQNTRDYVFVKDVARAFVAAAGASGNRQRFNIGTGVETSDLELHDAIARAVGTAQKPEDRPARLGDLPRSSLNSERAREELGWHAEVSLEDGIFQTVDYFRNKIS</sequence>
<feature type="domain" description="NAD-dependent epimerase/dehydratase" evidence="3">
    <location>
        <begin position="3"/>
        <end position="241"/>
    </location>
</feature>
<dbReference type="GO" id="GO:0003978">
    <property type="term" value="F:UDP-glucose 4-epimerase activity"/>
    <property type="evidence" value="ECO:0007669"/>
    <property type="project" value="UniProtKB-EC"/>
</dbReference>
<keyword evidence="4" id="KW-0413">Isomerase</keyword>
<feature type="region of interest" description="Disordered" evidence="2">
    <location>
        <begin position="260"/>
        <end position="279"/>
    </location>
</feature>
<proteinExistence type="inferred from homology"/>
<gene>
    <name evidence="4" type="ORF">CCAS_14405</name>
</gene>
<dbReference type="EC" id="5.1.3.2" evidence="4"/>
<dbReference type="AlphaFoldDB" id="G7I1L5"/>
<evidence type="ECO:0000313" key="4">
    <source>
        <dbReference type="EMBL" id="CCE56330.1"/>
    </source>
</evidence>
<dbReference type="EMBL" id="CAFW01000101">
    <property type="protein sequence ID" value="CCE56330.1"/>
    <property type="molecule type" value="Genomic_DNA"/>
</dbReference>
<name>G7I1L5_9CORY</name>
<protein>
    <submittedName>
        <fullName evidence="4">UDP-glucose 4-epimerase</fullName>
        <ecNumber evidence="4">5.1.3.2</ecNumber>
    </submittedName>
</protein>
<dbReference type="Pfam" id="PF01370">
    <property type="entry name" value="Epimerase"/>
    <property type="match status" value="1"/>
</dbReference>
<evidence type="ECO:0000313" key="5">
    <source>
        <dbReference type="Proteomes" id="UP000004840"/>
    </source>
</evidence>
<organism evidence="4 5">
    <name type="scientific">Corynebacterium casei UCMA 3821</name>
    <dbReference type="NCBI Taxonomy" id="1110505"/>
    <lineage>
        <taxon>Bacteria</taxon>
        <taxon>Bacillati</taxon>
        <taxon>Actinomycetota</taxon>
        <taxon>Actinomycetes</taxon>
        <taxon>Mycobacteriales</taxon>
        <taxon>Corynebacteriaceae</taxon>
        <taxon>Corynebacterium</taxon>
    </lineage>
</organism>
<reference evidence="4 5" key="1">
    <citation type="journal article" date="2012" name="J. Bacteriol.">
        <title>Genome Sequence of Corynebacterium casei UCMA 3821, Isolated from a Smear-Ripened Cheese.</title>
        <authorList>
            <person name="Monnet C."/>
            <person name="Loux V."/>
            <person name="Bento P."/>
            <person name="Gibrat J.F."/>
            <person name="Straub C."/>
            <person name="Bonnarme P."/>
            <person name="Landaud S."/>
            <person name="Irlinger F."/>
        </authorList>
    </citation>
    <scope>NUCLEOTIDE SEQUENCE [LARGE SCALE GENOMIC DNA]</scope>
    <source>
        <strain evidence="4 5">UCMA 3821</strain>
    </source>
</reference>